<evidence type="ECO:0000256" key="9">
    <source>
        <dbReference type="ARBA" id="ARBA00068379"/>
    </source>
</evidence>
<dbReference type="InterPro" id="IPR016696">
    <property type="entry name" value="TRAPP-I_su5"/>
</dbReference>
<dbReference type="EMBL" id="CAJFCV020000002">
    <property type="protein sequence ID" value="CAG9098125.1"/>
    <property type="molecule type" value="Genomic_DNA"/>
</dbReference>
<evidence type="ECO:0000256" key="10">
    <source>
        <dbReference type="PIRNR" id="PIRNR017479"/>
    </source>
</evidence>
<dbReference type="Proteomes" id="UP000659654">
    <property type="component" value="Unassembled WGS sequence"/>
</dbReference>
<dbReference type="OrthoDB" id="10254842at2759"/>
<name>A0A7I8WVX6_BURXY</name>
<dbReference type="GO" id="GO:1990072">
    <property type="term" value="C:TRAPPIII protein complex"/>
    <property type="evidence" value="ECO:0007669"/>
    <property type="project" value="TreeGrafter"/>
</dbReference>
<keyword evidence="5 10" id="KW-0813">Transport</keyword>
<evidence type="ECO:0000256" key="4">
    <source>
        <dbReference type="ARBA" id="ARBA00006218"/>
    </source>
</evidence>
<dbReference type="Gene3D" id="3.30.1380.20">
    <property type="entry name" value="Trafficking protein particle complex subunit 3"/>
    <property type="match status" value="1"/>
</dbReference>
<evidence type="ECO:0000313" key="12">
    <source>
        <dbReference type="Proteomes" id="UP000659654"/>
    </source>
</evidence>
<dbReference type="EMBL" id="CAJFDI010000002">
    <property type="protein sequence ID" value="CAD5215859.1"/>
    <property type="molecule type" value="Genomic_DNA"/>
</dbReference>
<comment type="function">
    <text evidence="1 10">May play a role in vesicular transport from endoplasmic reticulum to Golgi.</text>
</comment>
<evidence type="ECO:0000256" key="3">
    <source>
        <dbReference type="ARBA" id="ARBA00004240"/>
    </source>
</evidence>
<dbReference type="PANTHER" id="PTHR20902">
    <property type="entry name" value="41-2 PROTEIN ANTIGEN-RELATED"/>
    <property type="match status" value="1"/>
</dbReference>
<evidence type="ECO:0000256" key="7">
    <source>
        <dbReference type="ARBA" id="ARBA00022892"/>
    </source>
</evidence>
<evidence type="ECO:0000256" key="5">
    <source>
        <dbReference type="ARBA" id="ARBA00022448"/>
    </source>
</evidence>
<keyword evidence="7 10" id="KW-0931">ER-Golgi transport</keyword>
<protein>
    <recommendedName>
        <fullName evidence="9 10">Trafficking protein particle complex subunit 5</fullName>
    </recommendedName>
</protein>
<reference evidence="11" key="1">
    <citation type="submission" date="2020-09" db="EMBL/GenBank/DDBJ databases">
        <authorList>
            <person name="Kikuchi T."/>
        </authorList>
    </citation>
    <scope>NUCLEOTIDE SEQUENCE</scope>
    <source>
        <strain evidence="11">Ka4C1</strain>
    </source>
</reference>
<keyword evidence="12" id="KW-1185">Reference proteome</keyword>
<dbReference type="GO" id="GO:1990071">
    <property type="term" value="C:TRAPPII protein complex"/>
    <property type="evidence" value="ECO:0007669"/>
    <property type="project" value="TreeGrafter"/>
</dbReference>
<dbReference type="InterPro" id="IPR024096">
    <property type="entry name" value="NO_sig/Golgi_transp_ligand-bd"/>
</dbReference>
<accession>A0A7I8WVX6</accession>
<comment type="similarity">
    <text evidence="4 10">Belongs to the TRAPP small subunits family. BET3 subfamily.</text>
</comment>
<organism evidence="11 12">
    <name type="scientific">Bursaphelenchus xylophilus</name>
    <name type="common">Pinewood nematode worm</name>
    <name type="synonym">Aphelenchoides xylophilus</name>
    <dbReference type="NCBI Taxonomy" id="6326"/>
    <lineage>
        <taxon>Eukaryota</taxon>
        <taxon>Metazoa</taxon>
        <taxon>Ecdysozoa</taxon>
        <taxon>Nematoda</taxon>
        <taxon>Chromadorea</taxon>
        <taxon>Rhabditida</taxon>
        <taxon>Tylenchina</taxon>
        <taxon>Tylenchomorpha</taxon>
        <taxon>Aphelenchoidea</taxon>
        <taxon>Aphelenchoididae</taxon>
        <taxon>Bursaphelenchus</taxon>
    </lineage>
</organism>
<evidence type="ECO:0000256" key="1">
    <source>
        <dbReference type="ARBA" id="ARBA00002910"/>
    </source>
</evidence>
<dbReference type="GO" id="GO:1990070">
    <property type="term" value="C:TRAPPI protein complex"/>
    <property type="evidence" value="ECO:0007669"/>
    <property type="project" value="TreeGrafter"/>
</dbReference>
<dbReference type="SMR" id="A0A7I8WVX6"/>
<evidence type="ECO:0000256" key="6">
    <source>
        <dbReference type="ARBA" id="ARBA00022824"/>
    </source>
</evidence>
<evidence type="ECO:0000313" key="11">
    <source>
        <dbReference type="EMBL" id="CAD5215859.1"/>
    </source>
</evidence>
<dbReference type="SUPFAM" id="SSF111126">
    <property type="entry name" value="Ligand-binding domain in the NO signalling and Golgi transport"/>
    <property type="match status" value="1"/>
</dbReference>
<dbReference type="AlphaFoldDB" id="A0A7I8WVX6"/>
<dbReference type="CDD" id="cd14943">
    <property type="entry name" value="TRAPPC5_Trs31"/>
    <property type="match status" value="1"/>
</dbReference>
<dbReference type="Proteomes" id="UP000582659">
    <property type="component" value="Unassembled WGS sequence"/>
</dbReference>
<dbReference type="GO" id="GO:0005783">
    <property type="term" value="C:endoplasmic reticulum"/>
    <property type="evidence" value="ECO:0007669"/>
    <property type="project" value="UniProtKB-SubCell"/>
</dbReference>
<dbReference type="FunFam" id="3.30.1380.20:FF:000005">
    <property type="entry name" value="Trafficking protein particle complex subunit 5"/>
    <property type="match status" value="1"/>
</dbReference>
<dbReference type="PANTHER" id="PTHR20902:SF0">
    <property type="entry name" value="TRAFFICKING PROTEIN PARTICLE COMPLEX SUBUNIT 5"/>
    <property type="match status" value="1"/>
</dbReference>
<gene>
    <name evidence="11" type="ORF">BXYJ_LOCUS4240</name>
</gene>
<comment type="subcellular location">
    <subcellularLocation>
        <location evidence="3">Endoplasmic reticulum</location>
    </subcellularLocation>
    <subcellularLocation>
        <location evidence="2 10">Golgi apparatus</location>
        <location evidence="2 10">cis-Golgi network</location>
    </subcellularLocation>
</comment>
<sequence length="186" mass="21194">MQRSKLAPILDKALSKGKNEVNLSTFAFLFAEMVRYAQGKSKSVQELEENLAKYGKFVGDRLLDITMLREKGYKRDTKLVNALMFIRGTLWKSLFGEEAEKLERSTENPSHYYLIEKESLVNAFISLPKDKVSLNCAAFTAGIIEAFLTGNNFPCKVSAHWHMGTAYLIEFDQEVINRDSNLVENR</sequence>
<dbReference type="InterPro" id="IPR007194">
    <property type="entry name" value="TRAPP_component"/>
</dbReference>
<keyword evidence="8 10" id="KW-0333">Golgi apparatus</keyword>
<proteinExistence type="inferred from homology"/>
<evidence type="ECO:0000256" key="8">
    <source>
        <dbReference type="ARBA" id="ARBA00023034"/>
    </source>
</evidence>
<comment type="subunit">
    <text evidence="10">Part of the multisubunit TRAPP (transport protein particle) complex.</text>
</comment>
<dbReference type="GO" id="GO:0006888">
    <property type="term" value="P:endoplasmic reticulum to Golgi vesicle-mediated transport"/>
    <property type="evidence" value="ECO:0007669"/>
    <property type="project" value="TreeGrafter"/>
</dbReference>
<dbReference type="Pfam" id="PF04051">
    <property type="entry name" value="TRAPP"/>
    <property type="match status" value="1"/>
</dbReference>
<dbReference type="PIRSF" id="PIRSF017479">
    <property type="entry name" value="TRAPP_I_complex_Trs31"/>
    <property type="match status" value="1"/>
</dbReference>
<evidence type="ECO:0000256" key="2">
    <source>
        <dbReference type="ARBA" id="ARBA00004222"/>
    </source>
</evidence>
<comment type="caution">
    <text evidence="11">The sequence shown here is derived from an EMBL/GenBank/DDBJ whole genome shotgun (WGS) entry which is preliminary data.</text>
</comment>
<keyword evidence="6 10" id="KW-0256">Endoplasmic reticulum</keyword>